<evidence type="ECO:0000256" key="7">
    <source>
        <dbReference type="ARBA" id="ARBA00022547"/>
    </source>
</evidence>
<evidence type="ECO:0000256" key="2">
    <source>
        <dbReference type="ARBA" id="ARBA00004162"/>
    </source>
</evidence>
<keyword evidence="7 16" id="KW-0138">CF(0)</keyword>
<dbReference type="InterPro" id="IPR002379">
    <property type="entry name" value="ATPase_proteolipid_c-like_dom"/>
</dbReference>
<keyword evidence="9 16" id="KW-0375">Hydrogen ion transport</keyword>
<comment type="function">
    <text evidence="14 16">F(1)F(0) ATP synthase produces ATP from ADP in the presence of a proton or sodium gradient. F-type ATPases consist of two structural domains, F(1) containing the extramembraneous catalytic core and F(0) containing the membrane proton channel, linked together by a central stalk and a peripheral stalk. During catalysis, ATP synthesis in the catalytic domain of F(1) is coupled via a rotary mechanism of the central stalk subunits to proton translocation.</text>
</comment>
<organism evidence="19 20">
    <name type="scientific">Demequina litorisediminis</name>
    <dbReference type="NCBI Taxonomy" id="1849022"/>
    <lineage>
        <taxon>Bacteria</taxon>
        <taxon>Bacillati</taxon>
        <taxon>Actinomycetota</taxon>
        <taxon>Actinomycetes</taxon>
        <taxon>Micrococcales</taxon>
        <taxon>Demequinaceae</taxon>
        <taxon>Demequina</taxon>
    </lineage>
</organism>
<evidence type="ECO:0000256" key="12">
    <source>
        <dbReference type="ARBA" id="ARBA00023136"/>
    </source>
</evidence>
<dbReference type="InterPro" id="IPR002146">
    <property type="entry name" value="ATP_synth_b/b'su_bac/chlpt"/>
</dbReference>
<evidence type="ECO:0000313" key="19">
    <source>
        <dbReference type="EMBL" id="GMA36667.1"/>
    </source>
</evidence>
<evidence type="ECO:0000256" key="9">
    <source>
        <dbReference type="ARBA" id="ARBA00022781"/>
    </source>
</evidence>
<feature type="transmembrane region" description="Helical" evidence="16">
    <location>
        <begin position="106"/>
        <end position="123"/>
    </location>
</feature>
<feature type="domain" description="V-ATPase proteolipid subunit C-like" evidence="18">
    <location>
        <begin position="14"/>
        <end position="49"/>
    </location>
</feature>
<evidence type="ECO:0000256" key="1">
    <source>
        <dbReference type="ARBA" id="ARBA00004141"/>
    </source>
</evidence>
<proteinExistence type="inferred from homology"/>
<dbReference type="Gene3D" id="1.20.5.620">
    <property type="entry name" value="F1F0 ATP synthase subunit B, membrane domain"/>
    <property type="match status" value="1"/>
</dbReference>
<dbReference type="InterPro" id="IPR038662">
    <property type="entry name" value="ATP_synth_F0_csu_sf"/>
</dbReference>
<keyword evidence="11 16" id="KW-0406">Ion transport</keyword>
<dbReference type="SUPFAM" id="SSF81333">
    <property type="entry name" value="F1F0 ATP synthase subunit C"/>
    <property type="match status" value="1"/>
</dbReference>
<comment type="caution">
    <text evidence="19">The sequence shown here is derived from an EMBL/GenBank/DDBJ whole genome shotgun (WGS) entry which is preliminary data.</text>
</comment>
<comment type="caution">
    <text evidence="16">Lacks conserved residue(s) required for the propagation of feature annotation.</text>
</comment>
<dbReference type="HAMAP" id="MF_01398">
    <property type="entry name" value="ATP_synth_b_bprime"/>
    <property type="match status" value="1"/>
</dbReference>
<evidence type="ECO:0000256" key="14">
    <source>
        <dbReference type="ARBA" id="ARBA00025198"/>
    </source>
</evidence>
<dbReference type="Proteomes" id="UP001157125">
    <property type="component" value="Unassembled WGS sequence"/>
</dbReference>
<protein>
    <recommendedName>
        <fullName evidence="16">ATP synthase subunit b</fullName>
    </recommendedName>
    <alternativeName>
        <fullName evidence="16">ATP synthase F(0) sector subunit b</fullName>
    </alternativeName>
    <alternativeName>
        <fullName evidence="16">ATPase subunit I</fullName>
    </alternativeName>
    <alternativeName>
        <fullName evidence="16">F-type ATPase subunit b</fullName>
        <shortName evidence="16">F-ATPase subunit b</shortName>
    </alternativeName>
</protein>
<comment type="similarity">
    <text evidence="4">Belongs to the ATPase C chain family.</text>
</comment>
<dbReference type="CDD" id="cd06503">
    <property type="entry name" value="ATP-synt_Fo_b"/>
    <property type="match status" value="1"/>
</dbReference>
<dbReference type="EMBL" id="BSUN01000001">
    <property type="protein sequence ID" value="GMA36667.1"/>
    <property type="molecule type" value="Genomic_DNA"/>
</dbReference>
<dbReference type="InterPro" id="IPR005864">
    <property type="entry name" value="ATP_synth_F0_bsu_bac"/>
</dbReference>
<evidence type="ECO:0000256" key="17">
    <source>
        <dbReference type="SAM" id="Coils"/>
    </source>
</evidence>
<evidence type="ECO:0000256" key="15">
    <source>
        <dbReference type="ARBA" id="ARBA00025830"/>
    </source>
</evidence>
<evidence type="ECO:0000259" key="18">
    <source>
        <dbReference type="Pfam" id="PF00137"/>
    </source>
</evidence>
<accession>A0ABQ6IIV8</accession>
<dbReference type="Pfam" id="PF00430">
    <property type="entry name" value="ATP-synt_B"/>
    <property type="match status" value="1"/>
</dbReference>
<dbReference type="CDD" id="cd18121">
    <property type="entry name" value="ATP-synt_Fo_c"/>
    <property type="match status" value="1"/>
</dbReference>
<dbReference type="InterPro" id="IPR050059">
    <property type="entry name" value="ATP_synthase_B_chain"/>
</dbReference>
<keyword evidence="6 16" id="KW-1003">Cell membrane</keyword>
<sequence length="266" mass="28283">MDTTTLAEVSGNVATIGYGLAAIGPGIGLGILIGKTVEGMARQPEVAGQAPRHHVHRCGIRRGARAPRSGHRLPLLMTALSLVVAAEEHGESSANPLIPAPYDILWSAIIFVIIIVVFMKVLLPKMQAVLDERAEKIEGGLKKAEEAQSEAAAALEEYTAQATEARAEAARIREDARSEATAIVSDSRTAASDDAKRIVETAHKQIEAERQQAIVSLRAEVGSLATELASRIVGESLADDARQQRIIDGFLDSLEASVNDKQKAEG</sequence>
<name>A0ABQ6IIV8_9MICO</name>
<evidence type="ECO:0000256" key="8">
    <source>
        <dbReference type="ARBA" id="ARBA00022692"/>
    </source>
</evidence>
<comment type="subcellular location">
    <subcellularLocation>
        <location evidence="2 16">Cell membrane</location>
        <topology evidence="2 16">Single-pass membrane protein</topology>
    </subcellularLocation>
    <subcellularLocation>
        <location evidence="1">Membrane</location>
        <topology evidence="1">Multi-pass membrane protein</topology>
    </subcellularLocation>
</comment>
<keyword evidence="8 16" id="KW-0812">Transmembrane</keyword>
<dbReference type="InterPro" id="IPR035921">
    <property type="entry name" value="F/V-ATP_Csub_sf"/>
</dbReference>
<evidence type="ECO:0000256" key="16">
    <source>
        <dbReference type="HAMAP-Rule" id="MF_01398"/>
    </source>
</evidence>
<reference evidence="20" key="1">
    <citation type="journal article" date="2019" name="Int. J. Syst. Evol. Microbiol.">
        <title>The Global Catalogue of Microorganisms (GCM) 10K type strain sequencing project: providing services to taxonomists for standard genome sequencing and annotation.</title>
        <authorList>
            <consortium name="The Broad Institute Genomics Platform"/>
            <consortium name="The Broad Institute Genome Sequencing Center for Infectious Disease"/>
            <person name="Wu L."/>
            <person name="Ma J."/>
        </authorList>
    </citation>
    <scope>NUCLEOTIDE SEQUENCE [LARGE SCALE GENOMIC DNA]</scope>
    <source>
        <strain evidence="20">NBRC 112299</strain>
    </source>
</reference>
<evidence type="ECO:0000256" key="10">
    <source>
        <dbReference type="ARBA" id="ARBA00022989"/>
    </source>
</evidence>
<evidence type="ECO:0000313" key="20">
    <source>
        <dbReference type="Proteomes" id="UP001157125"/>
    </source>
</evidence>
<dbReference type="InterPro" id="IPR000454">
    <property type="entry name" value="ATP_synth_F0_csu"/>
</dbReference>
<keyword evidence="20" id="KW-1185">Reference proteome</keyword>
<dbReference type="InterPro" id="IPR028987">
    <property type="entry name" value="ATP_synth_B-like_membr_sf"/>
</dbReference>
<keyword evidence="5 16" id="KW-0813">Transport</keyword>
<keyword evidence="10 16" id="KW-1133">Transmembrane helix</keyword>
<dbReference type="Gene3D" id="1.20.20.10">
    <property type="entry name" value="F1F0 ATP synthase subunit C"/>
    <property type="match status" value="1"/>
</dbReference>
<dbReference type="PANTHER" id="PTHR33445">
    <property type="entry name" value="ATP SYNTHASE SUBUNIT B', CHLOROPLASTIC"/>
    <property type="match status" value="1"/>
</dbReference>
<feature type="coiled-coil region" evidence="17">
    <location>
        <begin position="137"/>
        <end position="175"/>
    </location>
</feature>
<dbReference type="PANTHER" id="PTHR33445:SF1">
    <property type="entry name" value="ATP SYNTHASE SUBUNIT B"/>
    <property type="match status" value="1"/>
</dbReference>
<comment type="subunit">
    <text evidence="15 16">F-type ATPases have 2 components, F(1) - the catalytic core - and F(0) - the membrane proton channel. F(1) has five subunits: alpha(3), beta(3), gamma(1), delta(1), epsilon(1). F(0) has three main subunits: a(1), b(2) and c(10-14). The alpha and beta chains form an alternating ring which encloses part of the gamma chain. F(1) is attached to F(0) by a central stalk formed by the gamma and epsilon chains, while a peripheral stalk is formed by the delta and b chains.</text>
</comment>
<keyword evidence="17" id="KW-0175">Coiled coil</keyword>
<dbReference type="PRINTS" id="PR00124">
    <property type="entry name" value="ATPASEC"/>
</dbReference>
<feature type="transmembrane region" description="Helical" evidence="16">
    <location>
        <begin position="12"/>
        <end position="33"/>
    </location>
</feature>
<dbReference type="NCBIfam" id="TIGR01144">
    <property type="entry name" value="ATP_synt_b"/>
    <property type="match status" value="1"/>
</dbReference>
<dbReference type="SUPFAM" id="SSF81573">
    <property type="entry name" value="F1F0 ATP synthase subunit B, membrane domain"/>
    <property type="match status" value="1"/>
</dbReference>
<keyword evidence="12 16" id="KW-0472">Membrane</keyword>
<keyword evidence="13 16" id="KW-0066">ATP synthesis</keyword>
<evidence type="ECO:0000256" key="4">
    <source>
        <dbReference type="ARBA" id="ARBA00006704"/>
    </source>
</evidence>
<evidence type="ECO:0000256" key="3">
    <source>
        <dbReference type="ARBA" id="ARBA00005513"/>
    </source>
</evidence>
<dbReference type="Pfam" id="PF00137">
    <property type="entry name" value="ATP-synt_C"/>
    <property type="match status" value="1"/>
</dbReference>
<comment type="function">
    <text evidence="16">Component of the F(0) channel, it forms part of the peripheral stalk, linking F(1) to F(0).</text>
</comment>
<dbReference type="NCBIfam" id="NF004412">
    <property type="entry name" value="PRK05759.1-3"/>
    <property type="match status" value="1"/>
</dbReference>
<evidence type="ECO:0000256" key="13">
    <source>
        <dbReference type="ARBA" id="ARBA00023310"/>
    </source>
</evidence>
<evidence type="ECO:0000256" key="5">
    <source>
        <dbReference type="ARBA" id="ARBA00022448"/>
    </source>
</evidence>
<evidence type="ECO:0000256" key="6">
    <source>
        <dbReference type="ARBA" id="ARBA00022475"/>
    </source>
</evidence>
<gene>
    <name evidence="16" type="primary">atpF</name>
    <name evidence="19" type="ORF">GCM10025876_28710</name>
</gene>
<evidence type="ECO:0000256" key="11">
    <source>
        <dbReference type="ARBA" id="ARBA00023065"/>
    </source>
</evidence>
<comment type="similarity">
    <text evidence="3 16">Belongs to the ATPase B chain family.</text>
</comment>